<dbReference type="SUPFAM" id="SSF53335">
    <property type="entry name" value="S-adenosyl-L-methionine-dependent methyltransferases"/>
    <property type="match status" value="1"/>
</dbReference>
<dbReference type="CDD" id="cd02440">
    <property type="entry name" value="AdoMet_MTases"/>
    <property type="match status" value="1"/>
</dbReference>
<dbReference type="AlphaFoldDB" id="A0A382UTD1"/>
<gene>
    <name evidence="10" type="ORF">METZ01_LOCUS389805</name>
</gene>
<dbReference type="EMBL" id="UINC01146301">
    <property type="protein sequence ID" value="SVD36951.1"/>
    <property type="molecule type" value="Genomic_DNA"/>
</dbReference>
<evidence type="ECO:0000256" key="8">
    <source>
        <dbReference type="ARBA" id="ARBA00048428"/>
    </source>
</evidence>
<protein>
    <recommendedName>
        <fullName evidence="5">Arsenite methyltransferase</fullName>
        <ecNumber evidence="4">2.1.1.137</ecNumber>
    </recommendedName>
</protein>
<organism evidence="10">
    <name type="scientific">marine metagenome</name>
    <dbReference type="NCBI Taxonomy" id="408172"/>
    <lineage>
        <taxon>unclassified sequences</taxon>
        <taxon>metagenomes</taxon>
        <taxon>ecological metagenomes</taxon>
    </lineage>
</organism>
<evidence type="ECO:0000256" key="5">
    <source>
        <dbReference type="ARBA" id="ARBA00034545"/>
    </source>
</evidence>
<keyword evidence="2" id="KW-0949">S-adenosyl-L-methionine</keyword>
<evidence type="ECO:0000256" key="2">
    <source>
        <dbReference type="ARBA" id="ARBA00022691"/>
    </source>
</evidence>
<keyword evidence="1" id="KW-0808">Transferase</keyword>
<dbReference type="PANTHER" id="PTHR43675:SF8">
    <property type="entry name" value="ARSENITE METHYLTRANSFERASE"/>
    <property type="match status" value="1"/>
</dbReference>
<evidence type="ECO:0000256" key="6">
    <source>
        <dbReference type="ARBA" id="ARBA00047941"/>
    </source>
</evidence>
<comment type="catalytic activity">
    <reaction evidence="7">
        <text>arsenic triglutathione + 2 [thioredoxin]-dithiol + 2 S-adenosyl-L-methionine + H2O = dimethylarsinous acid + 2 [thioredoxin]-disulfide + 3 glutathione + 2 S-adenosyl-L-homocysteine + 2 H(+)</text>
        <dbReference type="Rhea" id="RHEA:69464"/>
        <dbReference type="Rhea" id="RHEA-COMP:10698"/>
        <dbReference type="Rhea" id="RHEA-COMP:10700"/>
        <dbReference type="ChEBI" id="CHEBI:15377"/>
        <dbReference type="ChEBI" id="CHEBI:15378"/>
        <dbReference type="ChEBI" id="CHEBI:23808"/>
        <dbReference type="ChEBI" id="CHEBI:29950"/>
        <dbReference type="ChEBI" id="CHEBI:50058"/>
        <dbReference type="ChEBI" id="CHEBI:57856"/>
        <dbReference type="ChEBI" id="CHEBI:57925"/>
        <dbReference type="ChEBI" id="CHEBI:59789"/>
        <dbReference type="ChEBI" id="CHEBI:183640"/>
        <dbReference type="EC" id="2.1.1.137"/>
    </reaction>
</comment>
<evidence type="ECO:0000256" key="7">
    <source>
        <dbReference type="ARBA" id="ARBA00047943"/>
    </source>
</evidence>
<dbReference type="EC" id="2.1.1.137" evidence="4"/>
<dbReference type="Gene3D" id="3.40.50.150">
    <property type="entry name" value="Vaccinia Virus protein VP39"/>
    <property type="match status" value="1"/>
</dbReference>
<evidence type="ECO:0000259" key="9">
    <source>
        <dbReference type="Pfam" id="PF13847"/>
    </source>
</evidence>
<dbReference type="GO" id="GO:0030791">
    <property type="term" value="F:arsenite methyltransferase activity"/>
    <property type="evidence" value="ECO:0007669"/>
    <property type="project" value="UniProtKB-EC"/>
</dbReference>
<name>A0A382UTD1_9ZZZZ</name>
<accession>A0A382UTD1</accession>
<comment type="catalytic activity">
    <reaction evidence="6">
        <text>arsenic triglutathione + [thioredoxin]-dithiol + S-adenosyl-L-methionine + 2 H2O = methylarsonous acid + [thioredoxin]-disulfide + 3 glutathione + S-adenosyl-L-homocysteine + H(+)</text>
        <dbReference type="Rhea" id="RHEA:69460"/>
        <dbReference type="Rhea" id="RHEA-COMP:10698"/>
        <dbReference type="Rhea" id="RHEA-COMP:10700"/>
        <dbReference type="ChEBI" id="CHEBI:15377"/>
        <dbReference type="ChEBI" id="CHEBI:15378"/>
        <dbReference type="ChEBI" id="CHEBI:17826"/>
        <dbReference type="ChEBI" id="CHEBI:29950"/>
        <dbReference type="ChEBI" id="CHEBI:50058"/>
        <dbReference type="ChEBI" id="CHEBI:57856"/>
        <dbReference type="ChEBI" id="CHEBI:57925"/>
        <dbReference type="ChEBI" id="CHEBI:59789"/>
        <dbReference type="ChEBI" id="CHEBI:183640"/>
        <dbReference type="EC" id="2.1.1.137"/>
    </reaction>
</comment>
<dbReference type="Pfam" id="PF13847">
    <property type="entry name" value="Methyltransf_31"/>
    <property type="match status" value="1"/>
</dbReference>
<proteinExistence type="inferred from homology"/>
<evidence type="ECO:0000313" key="10">
    <source>
        <dbReference type="EMBL" id="SVD36951.1"/>
    </source>
</evidence>
<dbReference type="InterPro" id="IPR025714">
    <property type="entry name" value="Methyltranfer_dom"/>
</dbReference>
<dbReference type="PANTHER" id="PTHR43675">
    <property type="entry name" value="ARSENITE METHYLTRANSFERASE"/>
    <property type="match status" value="1"/>
</dbReference>
<evidence type="ECO:0000256" key="3">
    <source>
        <dbReference type="ARBA" id="ARBA00034487"/>
    </source>
</evidence>
<evidence type="ECO:0000256" key="4">
    <source>
        <dbReference type="ARBA" id="ARBA00034521"/>
    </source>
</evidence>
<sequence>LVDKELIIENVRARYGELARGAADCCGDRDGFASCSVVYDSNQIKDLPEEALTASAGCGNPNAIGELKQGETVVDFGSGGGIDCFIAANMVGETGRVIGVDMTPDMINLANENKVKMGAENVEFRLAQIDKTGIDTDSVDVIISNCVIVLAPDKDAVFRESVRILNKGGRMHISDVMLTSELP</sequence>
<feature type="non-terminal residue" evidence="10">
    <location>
        <position position="183"/>
    </location>
</feature>
<dbReference type="InterPro" id="IPR029063">
    <property type="entry name" value="SAM-dependent_MTases_sf"/>
</dbReference>
<dbReference type="InterPro" id="IPR026669">
    <property type="entry name" value="Arsenite_MeTrfase-like"/>
</dbReference>
<comment type="similarity">
    <text evidence="3">Belongs to the methyltransferase superfamily. Arsenite methyltransferase family.</text>
</comment>
<evidence type="ECO:0000256" key="1">
    <source>
        <dbReference type="ARBA" id="ARBA00022679"/>
    </source>
</evidence>
<reference evidence="10" key="1">
    <citation type="submission" date="2018-05" db="EMBL/GenBank/DDBJ databases">
        <authorList>
            <person name="Lanie J.A."/>
            <person name="Ng W.-L."/>
            <person name="Kazmierczak K.M."/>
            <person name="Andrzejewski T.M."/>
            <person name="Davidsen T.M."/>
            <person name="Wayne K.J."/>
            <person name="Tettelin H."/>
            <person name="Glass J.I."/>
            <person name="Rusch D."/>
            <person name="Podicherti R."/>
            <person name="Tsui H.-C.T."/>
            <person name="Winkler M.E."/>
        </authorList>
    </citation>
    <scope>NUCLEOTIDE SEQUENCE</scope>
</reference>
<feature type="non-terminal residue" evidence="10">
    <location>
        <position position="1"/>
    </location>
</feature>
<feature type="domain" description="Methyltransferase" evidence="9">
    <location>
        <begin position="68"/>
        <end position="183"/>
    </location>
</feature>
<comment type="catalytic activity">
    <reaction evidence="8">
        <text>arsenic triglutathione + 3 [thioredoxin]-dithiol + 3 S-adenosyl-L-methionine = trimethylarsine + 3 [thioredoxin]-disulfide + 3 glutathione + 3 S-adenosyl-L-homocysteine + 3 H(+)</text>
        <dbReference type="Rhea" id="RHEA:69432"/>
        <dbReference type="Rhea" id="RHEA-COMP:10698"/>
        <dbReference type="Rhea" id="RHEA-COMP:10700"/>
        <dbReference type="ChEBI" id="CHEBI:15378"/>
        <dbReference type="ChEBI" id="CHEBI:27130"/>
        <dbReference type="ChEBI" id="CHEBI:29950"/>
        <dbReference type="ChEBI" id="CHEBI:50058"/>
        <dbReference type="ChEBI" id="CHEBI:57856"/>
        <dbReference type="ChEBI" id="CHEBI:57925"/>
        <dbReference type="ChEBI" id="CHEBI:59789"/>
        <dbReference type="ChEBI" id="CHEBI:183640"/>
        <dbReference type="EC" id="2.1.1.137"/>
    </reaction>
</comment>